<accession>A0A3D9SWM6</accession>
<evidence type="ECO:0000313" key="1">
    <source>
        <dbReference type="EMBL" id="REF00239.1"/>
    </source>
</evidence>
<organism evidence="1 2">
    <name type="scientific">Thermomonospora umbrina</name>
    <dbReference type="NCBI Taxonomy" id="111806"/>
    <lineage>
        <taxon>Bacteria</taxon>
        <taxon>Bacillati</taxon>
        <taxon>Actinomycetota</taxon>
        <taxon>Actinomycetes</taxon>
        <taxon>Streptosporangiales</taxon>
        <taxon>Thermomonosporaceae</taxon>
        <taxon>Thermomonospora</taxon>
    </lineage>
</organism>
<dbReference type="RefSeq" id="WP_116025413.1">
    <property type="nucleotide sequence ID" value="NZ_QTTT01000001.1"/>
</dbReference>
<protein>
    <submittedName>
        <fullName evidence="1">Uncharacterized protein</fullName>
    </submittedName>
</protein>
<dbReference type="Proteomes" id="UP000256661">
    <property type="component" value="Unassembled WGS sequence"/>
</dbReference>
<dbReference type="AlphaFoldDB" id="A0A3D9SWM6"/>
<dbReference type="EMBL" id="QTTT01000001">
    <property type="protein sequence ID" value="REF00239.1"/>
    <property type="molecule type" value="Genomic_DNA"/>
</dbReference>
<proteinExistence type="predicted"/>
<gene>
    <name evidence="1" type="ORF">DFJ69_5767</name>
</gene>
<evidence type="ECO:0000313" key="2">
    <source>
        <dbReference type="Proteomes" id="UP000256661"/>
    </source>
</evidence>
<reference evidence="1 2" key="1">
    <citation type="submission" date="2018-08" db="EMBL/GenBank/DDBJ databases">
        <title>Sequencing the genomes of 1000 actinobacteria strains.</title>
        <authorList>
            <person name="Klenk H.-P."/>
        </authorList>
    </citation>
    <scope>NUCLEOTIDE SEQUENCE [LARGE SCALE GENOMIC DNA]</scope>
    <source>
        <strain evidence="1 2">DSM 43927</strain>
    </source>
</reference>
<sequence length="126" mass="13079">MSEPFTDEQMHRDPADAPLALPRKAVEVMAAWKREPTRRWAAALTALVGDEVEITAADGCTYSGVLSLDGEQVVLTDDGRDAAPAGLHVGEVRHVRVLGGSVGAGPGSVGGPCECTCHQDGGRSDA</sequence>
<name>A0A3D9SWM6_9ACTN</name>
<keyword evidence="2" id="KW-1185">Reference proteome</keyword>
<comment type="caution">
    <text evidence="1">The sequence shown here is derived from an EMBL/GenBank/DDBJ whole genome shotgun (WGS) entry which is preliminary data.</text>
</comment>